<feature type="region of interest" description="Disordered" evidence="1">
    <location>
        <begin position="1"/>
        <end position="69"/>
    </location>
</feature>
<name>A0A1H5XZP9_9BACT</name>
<dbReference type="EMBL" id="FNVA01000003">
    <property type="protein sequence ID" value="SEG17148.1"/>
    <property type="molecule type" value="Genomic_DNA"/>
</dbReference>
<gene>
    <name evidence="2" type="ORF">SAMN05421819_2049</name>
</gene>
<evidence type="ECO:0000313" key="2">
    <source>
        <dbReference type="EMBL" id="SEG17148.1"/>
    </source>
</evidence>
<keyword evidence="3" id="KW-1185">Reference proteome</keyword>
<dbReference type="RefSeq" id="WP_103932956.1">
    <property type="nucleotide sequence ID" value="NZ_FNVA01000003.1"/>
</dbReference>
<dbReference type="AlphaFoldDB" id="A0A1H5XZP9"/>
<evidence type="ECO:0000313" key="3">
    <source>
        <dbReference type="Proteomes" id="UP000236728"/>
    </source>
</evidence>
<proteinExistence type="predicted"/>
<feature type="compositionally biased region" description="Basic and acidic residues" evidence="1">
    <location>
        <begin position="37"/>
        <end position="69"/>
    </location>
</feature>
<reference evidence="2 3" key="1">
    <citation type="submission" date="2016-10" db="EMBL/GenBank/DDBJ databases">
        <authorList>
            <person name="de Groot N.N."/>
        </authorList>
    </citation>
    <scope>NUCLEOTIDE SEQUENCE [LARGE SCALE GENOMIC DNA]</scope>
    <source>
        <strain evidence="2 3">DSM 22489</strain>
    </source>
</reference>
<evidence type="ECO:0000256" key="1">
    <source>
        <dbReference type="SAM" id="MobiDB-lite"/>
    </source>
</evidence>
<feature type="compositionally biased region" description="Basic and acidic residues" evidence="1">
    <location>
        <begin position="9"/>
        <end position="21"/>
    </location>
</feature>
<organism evidence="2 3">
    <name type="scientific">Bryocella elongata</name>
    <dbReference type="NCBI Taxonomy" id="863522"/>
    <lineage>
        <taxon>Bacteria</taxon>
        <taxon>Pseudomonadati</taxon>
        <taxon>Acidobacteriota</taxon>
        <taxon>Terriglobia</taxon>
        <taxon>Terriglobales</taxon>
        <taxon>Acidobacteriaceae</taxon>
        <taxon>Bryocella</taxon>
    </lineage>
</organism>
<dbReference type="Proteomes" id="UP000236728">
    <property type="component" value="Unassembled WGS sequence"/>
</dbReference>
<protein>
    <submittedName>
        <fullName evidence="2">Uncharacterized protein</fullName>
    </submittedName>
</protein>
<accession>A0A1H5XZP9</accession>
<sequence>MPNSQHSGPAERHFQSEHAHDVAAASRDQHQGLSSHEQTKFAEEQAREAHEHNAAVQHHAEHKDEADKK</sequence>